<dbReference type="GO" id="GO:0003899">
    <property type="term" value="F:DNA-directed RNA polymerase activity"/>
    <property type="evidence" value="ECO:0007669"/>
    <property type="project" value="UniProtKB-UniRule"/>
</dbReference>
<evidence type="ECO:0000259" key="5">
    <source>
        <dbReference type="PROSITE" id="PS50126"/>
    </source>
</evidence>
<comment type="similarity">
    <text evidence="1 4">Belongs to the eukaryotic RPB7/RPC8 RNA polymerase subunit family.</text>
</comment>
<organism evidence="6">
    <name type="scientific">uncultured marine group II/III euryarchaeote KM3_60_A11</name>
    <dbReference type="NCBI Taxonomy" id="1456469"/>
    <lineage>
        <taxon>Archaea</taxon>
        <taxon>Methanobacteriati</taxon>
        <taxon>Methanobacteriota</taxon>
        <taxon>environmental samples</taxon>
    </lineage>
</organism>
<dbReference type="InterPro" id="IPR036898">
    <property type="entry name" value="RNA_pol_Rpb7-like_N_sf"/>
</dbReference>
<dbReference type="InterPro" id="IPR003029">
    <property type="entry name" value="S1_domain"/>
</dbReference>
<dbReference type="InterPro" id="IPR004519">
    <property type="entry name" value="RNAP_E/RPC8"/>
</dbReference>
<dbReference type="Gene3D" id="2.40.50.140">
    <property type="entry name" value="Nucleic acid-binding proteins"/>
    <property type="match status" value="1"/>
</dbReference>
<dbReference type="PROSITE" id="PS50126">
    <property type="entry name" value="S1"/>
    <property type="match status" value="1"/>
</dbReference>
<keyword evidence="2 4" id="KW-0240">DNA-directed RNA polymerase</keyword>
<dbReference type="Gene3D" id="3.30.1490.120">
    <property type="entry name" value="RNA polymerase Rpb7-like, N-terminal domain"/>
    <property type="match status" value="1"/>
</dbReference>
<dbReference type="InterPro" id="IPR046399">
    <property type="entry name" value="RNApol_Rpo7"/>
</dbReference>
<dbReference type="InterPro" id="IPR045113">
    <property type="entry name" value="Rpb7-like"/>
</dbReference>
<keyword evidence="4 6" id="KW-0808">Transferase</keyword>
<evidence type="ECO:0000256" key="4">
    <source>
        <dbReference type="HAMAP-Rule" id="MF_00865"/>
    </source>
</evidence>
<accession>A0A075H9C8</accession>
<dbReference type="CDD" id="cd04460">
    <property type="entry name" value="S1_RpoE"/>
    <property type="match status" value="1"/>
</dbReference>
<sequence length="188" mass="21182">MYYLHTRNDMVRIPPDRLDEDISKVTMELAHQAFEGRMGPDQKLVVLITNLELIGDSRVVHGDGAVYQPVRMDMLLFDVKIQEIIEGVVDQITEYGAFIRFGPLDGLLHVSQVQDDHINTDVGNQRLIGKETKRELRVGDKVRARVVTISLNEISPRESKIGLTMRQPGLGKHEWIVEDQNKAAAGGD</sequence>
<dbReference type="GO" id="GO:0003677">
    <property type="term" value="F:DNA binding"/>
    <property type="evidence" value="ECO:0007669"/>
    <property type="project" value="InterPro"/>
</dbReference>
<comment type="subcellular location">
    <subcellularLocation>
        <location evidence="4">Cytoplasm</location>
    </subcellularLocation>
</comment>
<dbReference type="GO" id="GO:0000428">
    <property type="term" value="C:DNA-directed RNA polymerase complex"/>
    <property type="evidence" value="ECO:0007669"/>
    <property type="project" value="UniProtKB-KW"/>
</dbReference>
<dbReference type="EC" id="2.7.7.6" evidence="4"/>
<keyword evidence="3 4" id="KW-0804">Transcription</keyword>
<reference evidence="6" key="1">
    <citation type="journal article" date="2014" name="Genome Biol. Evol.">
        <title>Pangenome evidence for extensive interdomain horizontal transfer affecting lineage core and shell genes in uncultured planktonic thaumarchaeota and euryarchaeota.</title>
        <authorList>
            <person name="Deschamps P."/>
            <person name="Zivanovic Y."/>
            <person name="Moreira D."/>
            <person name="Rodriguez-Valera F."/>
            <person name="Lopez-Garcia P."/>
        </authorList>
    </citation>
    <scope>NUCLEOTIDE SEQUENCE</scope>
</reference>
<dbReference type="Pfam" id="PF03876">
    <property type="entry name" value="SHS2_Rpb7-N"/>
    <property type="match status" value="1"/>
</dbReference>
<keyword evidence="4" id="KW-0963">Cytoplasm</keyword>
<evidence type="ECO:0000256" key="3">
    <source>
        <dbReference type="ARBA" id="ARBA00023163"/>
    </source>
</evidence>
<dbReference type="NCBIfam" id="TIGR00448">
    <property type="entry name" value="rpoE"/>
    <property type="match status" value="1"/>
</dbReference>
<dbReference type="SMART" id="SM00316">
    <property type="entry name" value="S1"/>
    <property type="match status" value="1"/>
</dbReference>
<dbReference type="Pfam" id="PF00575">
    <property type="entry name" value="S1"/>
    <property type="match status" value="1"/>
</dbReference>
<feature type="domain" description="S1 motif" evidence="5">
    <location>
        <begin position="82"/>
        <end position="166"/>
    </location>
</feature>
<keyword evidence="4 6" id="KW-0548">Nucleotidyltransferase</keyword>
<evidence type="ECO:0000256" key="1">
    <source>
        <dbReference type="ARBA" id="ARBA00009307"/>
    </source>
</evidence>
<dbReference type="InterPro" id="IPR012340">
    <property type="entry name" value="NA-bd_OB-fold"/>
</dbReference>
<dbReference type="GO" id="GO:0006352">
    <property type="term" value="P:DNA-templated transcription initiation"/>
    <property type="evidence" value="ECO:0007669"/>
    <property type="project" value="InterPro"/>
</dbReference>
<evidence type="ECO:0000313" key="6">
    <source>
        <dbReference type="EMBL" id="AIF13156.1"/>
    </source>
</evidence>
<dbReference type="AlphaFoldDB" id="A0A075H9C8"/>
<dbReference type="PANTHER" id="PTHR12709">
    <property type="entry name" value="DNA-DIRECTED RNA POLYMERASE II, III"/>
    <property type="match status" value="1"/>
</dbReference>
<comment type="subunit">
    <text evidence="4">Part of the RNA polymerase complex. Forms a stalk with Rpo4 that extends from the main structure.</text>
</comment>
<protein>
    <recommendedName>
        <fullName evidence="4">DNA-directed RNA polymerase subunit Rpo7</fullName>
        <ecNumber evidence="4">2.7.7.6</ecNumber>
    </recommendedName>
    <alternativeName>
        <fullName evidence="4">DNA-directed RNA polymerase subunit E</fullName>
    </alternativeName>
</protein>
<evidence type="ECO:0000256" key="2">
    <source>
        <dbReference type="ARBA" id="ARBA00022478"/>
    </source>
</evidence>
<proteinExistence type="inferred from homology"/>
<dbReference type="HAMAP" id="MF_00865">
    <property type="entry name" value="RNApol_arch_Rpo7"/>
    <property type="match status" value="1"/>
</dbReference>
<comment type="domain">
    <text evidence="4">Forms 2 domains with an elongated structure; Rpo4 packs into the hinge region between the 2 domains.</text>
</comment>
<dbReference type="InterPro" id="IPR005576">
    <property type="entry name" value="Rpb7-like_N"/>
</dbReference>
<dbReference type="SUPFAM" id="SSF50249">
    <property type="entry name" value="Nucleic acid-binding proteins"/>
    <property type="match status" value="1"/>
</dbReference>
<dbReference type="SUPFAM" id="SSF88798">
    <property type="entry name" value="N-terminal, heterodimerisation domain of RBP7 (RpoE)"/>
    <property type="match status" value="1"/>
</dbReference>
<dbReference type="NCBIfam" id="NF006333">
    <property type="entry name" value="PRK08563.1"/>
    <property type="match status" value="1"/>
</dbReference>
<name>A0A075H9C8_9EURY</name>
<dbReference type="PANTHER" id="PTHR12709:SF4">
    <property type="entry name" value="DNA-DIRECTED RNA POLYMERASE II SUBUNIT RPB7"/>
    <property type="match status" value="1"/>
</dbReference>
<comment type="catalytic activity">
    <reaction evidence="4">
        <text>RNA(n) + a ribonucleoside 5'-triphosphate = RNA(n+1) + diphosphate</text>
        <dbReference type="Rhea" id="RHEA:21248"/>
        <dbReference type="Rhea" id="RHEA-COMP:14527"/>
        <dbReference type="Rhea" id="RHEA-COMP:17342"/>
        <dbReference type="ChEBI" id="CHEBI:33019"/>
        <dbReference type="ChEBI" id="CHEBI:61557"/>
        <dbReference type="ChEBI" id="CHEBI:140395"/>
        <dbReference type="EC" id="2.7.7.6"/>
    </reaction>
</comment>
<gene>
    <name evidence="6" type="primary">rpoE1</name>
    <name evidence="4" type="synonym">rpo7</name>
    <name evidence="4" type="synonym">rpoE</name>
</gene>
<comment type="function">
    <text evidence="4">DNA-dependent RNA polymerase (RNAP) catalyzes the transcription of DNA into RNA using the four ribonucleoside triphosphates as substrates.</text>
</comment>
<dbReference type="GO" id="GO:0005737">
    <property type="term" value="C:cytoplasm"/>
    <property type="evidence" value="ECO:0007669"/>
    <property type="project" value="UniProtKB-SubCell"/>
</dbReference>
<dbReference type="EMBL" id="KF900965">
    <property type="protein sequence ID" value="AIF13156.1"/>
    <property type="molecule type" value="Genomic_DNA"/>
</dbReference>